<keyword evidence="2" id="KW-0812">Transmembrane</keyword>
<feature type="transmembrane region" description="Helical" evidence="2">
    <location>
        <begin position="72"/>
        <end position="91"/>
    </location>
</feature>
<dbReference type="OrthoDB" id="2020376at2759"/>
<feature type="transmembrane region" description="Helical" evidence="2">
    <location>
        <begin position="103"/>
        <end position="125"/>
    </location>
</feature>
<feature type="transmembrane region" description="Helical" evidence="2">
    <location>
        <begin position="217"/>
        <end position="243"/>
    </location>
</feature>
<evidence type="ECO:0000259" key="3">
    <source>
        <dbReference type="Pfam" id="PF24867"/>
    </source>
</evidence>
<dbReference type="Gramene" id="Mp6g08810.1">
    <property type="protein sequence ID" value="Mp6g08810.1.cds"/>
    <property type="gene ID" value="Mp6g08810"/>
</dbReference>
<organism evidence="4 5">
    <name type="scientific">Marchantia polymorpha</name>
    <name type="common">Common liverwort</name>
    <name type="synonym">Marchantia aquatica</name>
    <dbReference type="NCBI Taxonomy" id="3197"/>
    <lineage>
        <taxon>Eukaryota</taxon>
        <taxon>Viridiplantae</taxon>
        <taxon>Streptophyta</taxon>
        <taxon>Embryophyta</taxon>
        <taxon>Marchantiophyta</taxon>
        <taxon>Marchantiopsida</taxon>
        <taxon>Marchantiidae</taxon>
        <taxon>Marchantiales</taxon>
        <taxon>Marchantiaceae</taxon>
        <taxon>Marchantia</taxon>
    </lineage>
</organism>
<gene>
    <name evidence="4" type="ORF">MARPO_0060s0040</name>
</gene>
<sequence>MSGATLASGPRSSQLGTTPGEGELRKRSEENSASGLGGIMGSLRVIELQLVAFIVVFSASGLVPLIDLAFPVILSIYAFALSAMVFPSYGSKGVPDVFRGNRFFQFYVILGTIIGLFLPLAYVLGGFARGDQHAVRAATPHLFLLSFQVLSENVISGLSIFSLPVRALLPILYTTRRIFTLCDWTVDTFSKTHVQAHSSNQPDHPFDPRFPDYAWMLFGRALAVANTVYFIINLFCFLIPMFLPRAFETYAEQRATYMAEHPKKHAAEPHVTEQEKKAEQSQKLPQPVPYDRHRGEKKAQ</sequence>
<proteinExistence type="predicted"/>
<dbReference type="EMBL" id="KZ772732">
    <property type="protein sequence ID" value="PTQ36951.1"/>
    <property type="molecule type" value="Genomic_DNA"/>
</dbReference>
<feature type="domain" description="DUF7733" evidence="3">
    <location>
        <begin position="44"/>
        <end position="250"/>
    </location>
</feature>
<dbReference type="Proteomes" id="UP000244005">
    <property type="component" value="Unassembled WGS sequence"/>
</dbReference>
<dbReference type="Pfam" id="PF24867">
    <property type="entry name" value="DUF7733"/>
    <property type="match status" value="1"/>
</dbReference>
<reference evidence="5" key="1">
    <citation type="journal article" date="2017" name="Cell">
        <title>Insights into land plant evolution garnered from the Marchantia polymorpha genome.</title>
        <authorList>
            <person name="Bowman J.L."/>
            <person name="Kohchi T."/>
            <person name="Yamato K.T."/>
            <person name="Jenkins J."/>
            <person name="Shu S."/>
            <person name="Ishizaki K."/>
            <person name="Yamaoka S."/>
            <person name="Nishihama R."/>
            <person name="Nakamura Y."/>
            <person name="Berger F."/>
            <person name="Adam C."/>
            <person name="Aki S.S."/>
            <person name="Althoff F."/>
            <person name="Araki T."/>
            <person name="Arteaga-Vazquez M.A."/>
            <person name="Balasubrmanian S."/>
            <person name="Barry K."/>
            <person name="Bauer D."/>
            <person name="Boehm C.R."/>
            <person name="Briginshaw L."/>
            <person name="Caballero-Perez J."/>
            <person name="Catarino B."/>
            <person name="Chen F."/>
            <person name="Chiyoda S."/>
            <person name="Chovatia M."/>
            <person name="Davies K.M."/>
            <person name="Delmans M."/>
            <person name="Demura T."/>
            <person name="Dierschke T."/>
            <person name="Dolan L."/>
            <person name="Dorantes-Acosta A.E."/>
            <person name="Eklund D.M."/>
            <person name="Florent S.N."/>
            <person name="Flores-Sandoval E."/>
            <person name="Fujiyama A."/>
            <person name="Fukuzawa H."/>
            <person name="Galik B."/>
            <person name="Grimanelli D."/>
            <person name="Grimwood J."/>
            <person name="Grossniklaus U."/>
            <person name="Hamada T."/>
            <person name="Haseloff J."/>
            <person name="Hetherington A.J."/>
            <person name="Higo A."/>
            <person name="Hirakawa Y."/>
            <person name="Hundley H.N."/>
            <person name="Ikeda Y."/>
            <person name="Inoue K."/>
            <person name="Inoue S.I."/>
            <person name="Ishida S."/>
            <person name="Jia Q."/>
            <person name="Kakita M."/>
            <person name="Kanazawa T."/>
            <person name="Kawai Y."/>
            <person name="Kawashima T."/>
            <person name="Kennedy M."/>
            <person name="Kinose K."/>
            <person name="Kinoshita T."/>
            <person name="Kohara Y."/>
            <person name="Koide E."/>
            <person name="Komatsu K."/>
            <person name="Kopischke S."/>
            <person name="Kubo M."/>
            <person name="Kyozuka J."/>
            <person name="Lagercrantz U."/>
            <person name="Lin S.S."/>
            <person name="Lindquist E."/>
            <person name="Lipzen A.M."/>
            <person name="Lu C.W."/>
            <person name="De Luna E."/>
            <person name="Martienssen R.A."/>
            <person name="Minamino N."/>
            <person name="Mizutani M."/>
            <person name="Mizutani M."/>
            <person name="Mochizuki N."/>
            <person name="Monte I."/>
            <person name="Mosher R."/>
            <person name="Nagasaki H."/>
            <person name="Nakagami H."/>
            <person name="Naramoto S."/>
            <person name="Nishitani K."/>
            <person name="Ohtani M."/>
            <person name="Okamoto T."/>
            <person name="Okumura M."/>
            <person name="Phillips J."/>
            <person name="Pollak B."/>
            <person name="Reinders A."/>
            <person name="Rovekamp M."/>
            <person name="Sano R."/>
            <person name="Sawa S."/>
            <person name="Schmid M.W."/>
            <person name="Shirakawa M."/>
            <person name="Solano R."/>
            <person name="Spunde A."/>
            <person name="Suetsugu N."/>
            <person name="Sugano S."/>
            <person name="Sugiyama A."/>
            <person name="Sun R."/>
            <person name="Suzuki Y."/>
            <person name="Takenaka M."/>
            <person name="Takezawa D."/>
            <person name="Tomogane H."/>
            <person name="Tsuzuki M."/>
            <person name="Ueda T."/>
            <person name="Umeda M."/>
            <person name="Ward J.M."/>
            <person name="Watanabe Y."/>
            <person name="Yazaki K."/>
            <person name="Yokoyama R."/>
            <person name="Yoshitake Y."/>
            <person name="Yotsui I."/>
            <person name="Zachgo S."/>
            <person name="Schmutz J."/>
        </authorList>
    </citation>
    <scope>NUCLEOTIDE SEQUENCE [LARGE SCALE GENOMIC DNA]</scope>
    <source>
        <strain evidence="5">Tak-1</strain>
    </source>
</reference>
<dbReference type="PANTHER" id="PTHR33829:SF2">
    <property type="entry name" value="OS04G0386700 PROTEIN"/>
    <property type="match status" value="1"/>
</dbReference>
<evidence type="ECO:0000256" key="1">
    <source>
        <dbReference type="SAM" id="MobiDB-lite"/>
    </source>
</evidence>
<name>A0A2R6WSX1_MARPO</name>
<evidence type="ECO:0000256" key="2">
    <source>
        <dbReference type="SAM" id="Phobius"/>
    </source>
</evidence>
<dbReference type="OMA" id="YDVWANR"/>
<keyword evidence="2" id="KW-0472">Membrane</keyword>
<feature type="region of interest" description="Disordered" evidence="1">
    <location>
        <begin position="261"/>
        <end position="300"/>
    </location>
</feature>
<protein>
    <recommendedName>
        <fullName evidence="3">DUF7733 domain-containing protein</fullName>
    </recommendedName>
</protein>
<feature type="compositionally biased region" description="Basic and acidic residues" evidence="1">
    <location>
        <begin position="265"/>
        <end position="280"/>
    </location>
</feature>
<feature type="transmembrane region" description="Helical" evidence="2">
    <location>
        <begin position="145"/>
        <end position="169"/>
    </location>
</feature>
<feature type="compositionally biased region" description="Basic and acidic residues" evidence="1">
    <location>
        <begin position="290"/>
        <end position="300"/>
    </location>
</feature>
<keyword evidence="2" id="KW-1133">Transmembrane helix</keyword>
<feature type="region of interest" description="Disordered" evidence="1">
    <location>
        <begin position="1"/>
        <end position="29"/>
    </location>
</feature>
<evidence type="ECO:0000313" key="4">
    <source>
        <dbReference type="EMBL" id="PTQ36951.1"/>
    </source>
</evidence>
<dbReference type="InterPro" id="IPR056635">
    <property type="entry name" value="DUF7733"/>
</dbReference>
<evidence type="ECO:0000313" key="5">
    <source>
        <dbReference type="Proteomes" id="UP000244005"/>
    </source>
</evidence>
<accession>A0A2R6WSX1</accession>
<feature type="transmembrane region" description="Helical" evidence="2">
    <location>
        <begin position="48"/>
        <end position="66"/>
    </location>
</feature>
<dbReference type="AlphaFoldDB" id="A0A2R6WSX1"/>
<dbReference type="PANTHER" id="PTHR33829">
    <property type="entry name" value="OSJNBA0044M19.10 PROTEIN"/>
    <property type="match status" value="1"/>
</dbReference>
<keyword evidence="5" id="KW-1185">Reference proteome</keyword>